<evidence type="ECO:0000256" key="1">
    <source>
        <dbReference type="SAM" id="MobiDB-lite"/>
    </source>
</evidence>
<evidence type="ECO:0000313" key="5">
    <source>
        <dbReference type="Proteomes" id="UP000176288"/>
    </source>
</evidence>
<reference evidence="4 5" key="1">
    <citation type="submission" date="2016-10" db="EMBL/GenBank/DDBJ databases">
        <title>Actinomyces aegypiusis sp. nov., isolated from the Aegypius monachus in Qinghai Tibet Plateau China.</title>
        <authorList>
            <person name="Wang Y."/>
        </authorList>
    </citation>
    <scope>NUCLEOTIDE SEQUENCE [LARGE SCALE GENOMIC DNA]</scope>
    <source>
        <strain evidence="4 5">VUL4_3</strain>
    </source>
</reference>
<evidence type="ECO:0000259" key="3">
    <source>
        <dbReference type="Pfam" id="PF25591"/>
    </source>
</evidence>
<dbReference type="InterPro" id="IPR057893">
    <property type="entry name" value="LRV_2"/>
</dbReference>
<protein>
    <recommendedName>
        <fullName evidence="3">Leucine rich repeat variant domain-containing protein</fullName>
    </recommendedName>
</protein>
<organism evidence="4 5">
    <name type="scientific">Boudabousia tangfeifanii</name>
    <dbReference type="NCBI Taxonomy" id="1912795"/>
    <lineage>
        <taxon>Bacteria</taxon>
        <taxon>Bacillati</taxon>
        <taxon>Actinomycetota</taxon>
        <taxon>Actinomycetes</taxon>
        <taxon>Actinomycetales</taxon>
        <taxon>Actinomycetaceae</taxon>
        <taxon>Boudabousia</taxon>
    </lineage>
</organism>
<dbReference type="AlphaFoldDB" id="A0A1D9MMA2"/>
<feature type="domain" description="Leucine rich repeat variant" evidence="3">
    <location>
        <begin position="9"/>
        <end position="68"/>
    </location>
</feature>
<dbReference type="EMBL" id="CP017812">
    <property type="protein sequence ID" value="AOZ73270.1"/>
    <property type="molecule type" value="Genomic_DNA"/>
</dbReference>
<name>A0A1D9MMA2_9ACTO</name>
<dbReference type="Pfam" id="PF25591">
    <property type="entry name" value="LRV_2"/>
    <property type="match status" value="1"/>
</dbReference>
<dbReference type="STRING" id="1912795.BK816_08230"/>
<keyword evidence="5" id="KW-1185">Reference proteome</keyword>
<keyword evidence="2" id="KW-0472">Membrane</keyword>
<dbReference type="Proteomes" id="UP000176288">
    <property type="component" value="Chromosome"/>
</dbReference>
<accession>A0A1D9MMA2</accession>
<dbReference type="OrthoDB" id="5179995at2"/>
<evidence type="ECO:0000256" key="2">
    <source>
        <dbReference type="SAM" id="Phobius"/>
    </source>
</evidence>
<feature type="transmembrane region" description="Helical" evidence="2">
    <location>
        <begin position="173"/>
        <end position="195"/>
    </location>
</feature>
<evidence type="ECO:0000313" key="4">
    <source>
        <dbReference type="EMBL" id="AOZ73270.1"/>
    </source>
</evidence>
<dbReference type="RefSeq" id="WP_071164733.1">
    <property type="nucleotide sequence ID" value="NZ_CP017812.1"/>
</dbReference>
<proteinExistence type="predicted"/>
<dbReference type="KEGG" id="avu:BK816_08230"/>
<keyword evidence="2" id="KW-0812">Transmembrane</keyword>
<sequence>MSNQQDFEQIARAAADPNVDLEYLRSIAASYPGLRPTIALNPAAYDELLTWLGSLRDPAVDAALAARRAGHTGATAAGTVAGAASAGHYAPQTQTGAPAGAAAGASVAGGAGVSGTAGSAGVAGEAGAGSAGAGFQPMPFEQVAGGAGVAAAAAGAAGNYNPEQGEGESKKKVWLIILLVLLAIALVLGLLFAFLRGSGSQGTDSDAGGVKPAATATPNEDENAVTKEEPTIAVETEDETPEASPEPTQEAPDRFPAPADAKEIPGFISPSQNIGCYINNDQAYCSIVTRDYAKEGAGACVGVFGMKVTKDGDAQQTCDDPAKGQIHDGLPTLDYGSSSKIGHFACSMERSGVTCWNMQTGKEFSMRRADFSSGQR</sequence>
<keyword evidence="2" id="KW-1133">Transmembrane helix</keyword>
<feature type="region of interest" description="Disordered" evidence="1">
    <location>
        <begin position="201"/>
        <end position="263"/>
    </location>
</feature>
<gene>
    <name evidence="4" type="ORF">BK816_08230</name>
</gene>